<dbReference type="Proteomes" id="UP000032702">
    <property type="component" value="Unassembled WGS sequence"/>
</dbReference>
<proteinExistence type="predicted"/>
<reference evidence="1 3" key="2">
    <citation type="journal article" date="2011" name="Mol. Biol. Evol.">
        <title>Comparative genomic analysis of fruiting body formation in Myxococcales.</title>
        <authorList>
            <person name="Huntley S."/>
            <person name="Hamann N."/>
            <person name="Wegener-Feldbrugge S."/>
            <person name="Treuner-Lange A."/>
            <person name="Kube M."/>
            <person name="Reinhardt R."/>
            <person name="Klages S."/>
            <person name="Muller R."/>
            <person name="Ronning C.M."/>
            <person name="Nierman W.C."/>
            <person name="Sogaard-Andersen L."/>
        </authorList>
    </citation>
    <scope>NUCLEOTIDE SEQUENCE [LARGE SCALE GENOMIC DNA]</scope>
    <source>
        <strain evidence="1 3">DW4/3-1</strain>
    </source>
</reference>
<dbReference type="EMBL" id="CP002271">
    <property type="protein sequence ID" value="ADO73250.1"/>
    <property type="molecule type" value="Genomic_DNA"/>
</dbReference>
<evidence type="ECO:0000313" key="2">
    <source>
        <dbReference type="EMBL" id="EAU67217.1"/>
    </source>
</evidence>
<dbReference type="Proteomes" id="UP000001351">
    <property type="component" value="Chromosome"/>
</dbReference>
<reference evidence="2 4" key="1">
    <citation type="submission" date="2006-04" db="EMBL/GenBank/DDBJ databases">
        <authorList>
            <person name="Nierman W.C."/>
        </authorList>
    </citation>
    <scope>NUCLEOTIDE SEQUENCE [LARGE SCALE GENOMIC DNA]</scope>
    <source>
        <strain evidence="2 4">DW4/3-1</strain>
    </source>
</reference>
<accession>Q094S2</accession>
<evidence type="ECO:0000313" key="3">
    <source>
        <dbReference type="Proteomes" id="UP000001351"/>
    </source>
</evidence>
<gene>
    <name evidence="1" type="ordered locus">STAUR_5480</name>
    <name evidence="2" type="ORF">STIAU_7556</name>
</gene>
<name>Q094S2_STIAD</name>
<protein>
    <submittedName>
        <fullName evidence="2">Uncharacterized protein</fullName>
    </submittedName>
</protein>
<dbReference type="EMBL" id="AAMD01000037">
    <property type="protein sequence ID" value="EAU67217.1"/>
    <property type="molecule type" value="Genomic_DNA"/>
</dbReference>
<dbReference type="AlphaFoldDB" id="Q094S2"/>
<dbReference type="KEGG" id="sur:STAUR_5480"/>
<sequence length="80" mass="8749">MQREAEAGDRRLLLLLLTKSGRAVSSDIQDALALELAACHLREAPAPPGEPVLFVRSVEPRGQTAFEPLFRRSPKLAWAG</sequence>
<evidence type="ECO:0000313" key="1">
    <source>
        <dbReference type="EMBL" id="ADO73250.1"/>
    </source>
</evidence>
<organism evidence="2 4">
    <name type="scientific">Stigmatella aurantiaca (strain DW4/3-1)</name>
    <dbReference type="NCBI Taxonomy" id="378806"/>
    <lineage>
        <taxon>Bacteria</taxon>
        <taxon>Pseudomonadati</taxon>
        <taxon>Myxococcota</taxon>
        <taxon>Myxococcia</taxon>
        <taxon>Myxococcales</taxon>
        <taxon>Cystobacterineae</taxon>
        <taxon>Archangiaceae</taxon>
        <taxon>Stigmatella</taxon>
    </lineage>
</organism>
<keyword evidence="3" id="KW-1185">Reference proteome</keyword>
<dbReference type="HOGENOM" id="CLU_2588063_0_0_7"/>
<evidence type="ECO:0000313" key="4">
    <source>
        <dbReference type="Proteomes" id="UP000032702"/>
    </source>
</evidence>